<dbReference type="Proteomes" id="UP000176253">
    <property type="component" value="Unassembled WGS sequence"/>
</dbReference>
<evidence type="ECO:0000313" key="3">
    <source>
        <dbReference type="Proteomes" id="UP000176253"/>
    </source>
</evidence>
<dbReference type="EMBL" id="MFJM01000037">
    <property type="protein sequence ID" value="OGG17355.1"/>
    <property type="molecule type" value="Genomic_DNA"/>
</dbReference>
<dbReference type="STRING" id="1798383.A3D78_04030"/>
<accession>A0A1F5ZYC9</accession>
<protein>
    <submittedName>
        <fullName evidence="2">Uncharacterized protein</fullName>
    </submittedName>
</protein>
<proteinExistence type="predicted"/>
<comment type="caution">
    <text evidence="2">The sequence shown here is derived from an EMBL/GenBank/DDBJ whole genome shotgun (WGS) entry which is preliminary data.</text>
</comment>
<name>A0A1F5ZYC9_9BACT</name>
<evidence type="ECO:0000313" key="2">
    <source>
        <dbReference type="EMBL" id="OGG17355.1"/>
    </source>
</evidence>
<evidence type="ECO:0000256" key="1">
    <source>
        <dbReference type="SAM" id="MobiDB-lite"/>
    </source>
</evidence>
<sequence>MYYFENDMGELLTRSDILAPGIETKPQLPGGQIIFMRGGGGGGTPRNRQEGPPGKNKSYLNEQDEEAVKESLKKADNLLTNVERIIERITGEIARTAGQIQQIEGAEKLGEEAPRN</sequence>
<organism evidence="2 3">
    <name type="scientific">Candidatus Gottesmanbacteria bacterium RIFCSPHIGHO2_02_FULL_39_14</name>
    <dbReference type="NCBI Taxonomy" id="1798383"/>
    <lineage>
        <taxon>Bacteria</taxon>
        <taxon>Candidatus Gottesmaniibacteriota</taxon>
    </lineage>
</organism>
<gene>
    <name evidence="2" type="ORF">A3D78_04030</name>
</gene>
<feature type="region of interest" description="Disordered" evidence="1">
    <location>
        <begin position="28"/>
        <end position="68"/>
    </location>
</feature>
<dbReference type="AlphaFoldDB" id="A0A1F5ZYC9"/>
<reference evidence="2 3" key="1">
    <citation type="journal article" date="2016" name="Nat. Commun.">
        <title>Thousands of microbial genomes shed light on interconnected biogeochemical processes in an aquifer system.</title>
        <authorList>
            <person name="Anantharaman K."/>
            <person name="Brown C.T."/>
            <person name="Hug L.A."/>
            <person name="Sharon I."/>
            <person name="Castelle C.J."/>
            <person name="Probst A.J."/>
            <person name="Thomas B.C."/>
            <person name="Singh A."/>
            <person name="Wilkins M.J."/>
            <person name="Karaoz U."/>
            <person name="Brodie E.L."/>
            <person name="Williams K.H."/>
            <person name="Hubbard S.S."/>
            <person name="Banfield J.F."/>
        </authorList>
    </citation>
    <scope>NUCLEOTIDE SEQUENCE [LARGE SCALE GENOMIC DNA]</scope>
</reference>